<dbReference type="EMBL" id="JAHSPG010000001">
    <property type="protein sequence ID" value="MBV4355847.1"/>
    <property type="molecule type" value="Genomic_DNA"/>
</dbReference>
<dbReference type="AlphaFoldDB" id="A0A9E2W795"/>
<accession>A0A9E2W795</accession>
<gene>
    <name evidence="1" type="ORF">KTO63_01725</name>
</gene>
<evidence type="ECO:0000313" key="2">
    <source>
        <dbReference type="Proteomes" id="UP000812270"/>
    </source>
</evidence>
<evidence type="ECO:0000313" key="1">
    <source>
        <dbReference type="EMBL" id="MBV4355847.1"/>
    </source>
</evidence>
<dbReference type="Proteomes" id="UP000812270">
    <property type="component" value="Unassembled WGS sequence"/>
</dbReference>
<protein>
    <submittedName>
        <fullName evidence="1">Uncharacterized protein</fullName>
    </submittedName>
</protein>
<comment type="caution">
    <text evidence="1">The sequence shown here is derived from an EMBL/GenBank/DDBJ whole genome shotgun (WGS) entry which is preliminary data.</text>
</comment>
<keyword evidence="2" id="KW-1185">Reference proteome</keyword>
<dbReference type="RefSeq" id="WP_217789395.1">
    <property type="nucleotide sequence ID" value="NZ_JAHSPG010000001.1"/>
</dbReference>
<name>A0A9E2W795_9BACT</name>
<proteinExistence type="predicted"/>
<sequence>MVTGRRLNDLKRVFPTYEVFDHIVAENGALIYHVKTGEEILLASPPPDNFISSLQLKNVIPLEIGKIIVATREPHQNTVLDSIKECGLEWQVIFNKGAVYHSFFHQPVIIN</sequence>
<reference evidence="1" key="1">
    <citation type="submission" date="2021-06" db="EMBL/GenBank/DDBJ databases">
        <authorList>
            <person name="Huq M.A."/>
        </authorList>
    </citation>
    <scope>NUCLEOTIDE SEQUENCE</scope>
    <source>
        <strain evidence="1">MAH-26</strain>
    </source>
</reference>
<organism evidence="1 2">
    <name type="scientific">Pinibacter aurantiacus</name>
    <dbReference type="NCBI Taxonomy" id="2851599"/>
    <lineage>
        <taxon>Bacteria</taxon>
        <taxon>Pseudomonadati</taxon>
        <taxon>Bacteroidota</taxon>
        <taxon>Chitinophagia</taxon>
        <taxon>Chitinophagales</taxon>
        <taxon>Chitinophagaceae</taxon>
        <taxon>Pinibacter</taxon>
    </lineage>
</organism>